<dbReference type="AlphaFoldDB" id="A0A239J617"/>
<dbReference type="InterPro" id="IPR013324">
    <property type="entry name" value="RNA_pol_sigma_r3/r4-like"/>
</dbReference>
<dbReference type="CDD" id="cd06171">
    <property type="entry name" value="Sigma70_r4"/>
    <property type="match status" value="1"/>
</dbReference>
<dbReference type="Gene3D" id="1.10.10.10">
    <property type="entry name" value="Winged helix-like DNA-binding domain superfamily/Winged helix DNA-binding domain"/>
    <property type="match status" value="1"/>
</dbReference>
<dbReference type="InterPro" id="IPR036388">
    <property type="entry name" value="WH-like_DNA-bd_sf"/>
</dbReference>
<dbReference type="RefSeq" id="WP_089284881.1">
    <property type="nucleotide sequence ID" value="NZ_FZOJ01000033.1"/>
</dbReference>
<name>A0A239J617_9FIRM</name>
<sequence>MELYDLLKRAKENDKDATYEIIKDFDATLKKLSKCLHYEEAEIDLIIELLILIKTIDMKIFKYSTHKQIAKYIHMHLKKRTLNLFKKHKSKFKEFVEINYEIISDQTIGDIENIALISILIQSLVKRQQDVIILEFIQDFSEKDIAKILGISRQAVNRTKNRALDNLRRVFIEDRCESIERKDDRVNAQPRVKRALV</sequence>
<dbReference type="EMBL" id="FZOJ01000033">
    <property type="protein sequence ID" value="SNT01486.1"/>
    <property type="molecule type" value="Genomic_DNA"/>
</dbReference>
<evidence type="ECO:0000313" key="3">
    <source>
        <dbReference type="Proteomes" id="UP000198304"/>
    </source>
</evidence>
<protein>
    <submittedName>
        <fullName evidence="2">RNA polymerase sigma factor, sigma-70 family</fullName>
    </submittedName>
</protein>
<evidence type="ECO:0000259" key="1">
    <source>
        <dbReference type="Pfam" id="PF04545"/>
    </source>
</evidence>
<gene>
    <name evidence="2" type="ORF">SAMN05446037_103346</name>
</gene>
<dbReference type="GO" id="GO:0003700">
    <property type="term" value="F:DNA-binding transcription factor activity"/>
    <property type="evidence" value="ECO:0007669"/>
    <property type="project" value="InterPro"/>
</dbReference>
<keyword evidence="3" id="KW-1185">Reference proteome</keyword>
<proteinExistence type="predicted"/>
<dbReference type="SUPFAM" id="SSF88659">
    <property type="entry name" value="Sigma3 and sigma4 domains of RNA polymerase sigma factors"/>
    <property type="match status" value="1"/>
</dbReference>
<dbReference type="InterPro" id="IPR007630">
    <property type="entry name" value="RNA_pol_sigma70_r4"/>
</dbReference>
<dbReference type="Proteomes" id="UP000198304">
    <property type="component" value="Unassembled WGS sequence"/>
</dbReference>
<reference evidence="3" key="1">
    <citation type="submission" date="2017-06" db="EMBL/GenBank/DDBJ databases">
        <authorList>
            <person name="Varghese N."/>
            <person name="Submissions S."/>
        </authorList>
    </citation>
    <scope>NUCLEOTIDE SEQUENCE [LARGE SCALE GENOMIC DNA]</scope>
    <source>
        <strain evidence="3">SCA</strain>
    </source>
</reference>
<dbReference type="OrthoDB" id="2449942at2"/>
<dbReference type="GO" id="GO:0006352">
    <property type="term" value="P:DNA-templated transcription initiation"/>
    <property type="evidence" value="ECO:0007669"/>
    <property type="project" value="InterPro"/>
</dbReference>
<feature type="domain" description="RNA polymerase sigma-70 region 4" evidence="1">
    <location>
        <begin position="121"/>
        <end position="168"/>
    </location>
</feature>
<organism evidence="2 3">
    <name type="scientific">Anaerovirgula multivorans</name>
    <dbReference type="NCBI Taxonomy" id="312168"/>
    <lineage>
        <taxon>Bacteria</taxon>
        <taxon>Bacillati</taxon>
        <taxon>Bacillota</taxon>
        <taxon>Clostridia</taxon>
        <taxon>Peptostreptococcales</taxon>
        <taxon>Natronincolaceae</taxon>
        <taxon>Anaerovirgula</taxon>
    </lineage>
</organism>
<dbReference type="Pfam" id="PF04545">
    <property type="entry name" value="Sigma70_r4"/>
    <property type="match status" value="1"/>
</dbReference>
<accession>A0A239J617</accession>
<evidence type="ECO:0000313" key="2">
    <source>
        <dbReference type="EMBL" id="SNT01486.1"/>
    </source>
</evidence>